<accession>A0ABD5QB91</accession>
<proteinExistence type="predicted"/>
<dbReference type="Proteomes" id="UP001595925">
    <property type="component" value="Unassembled WGS sequence"/>
</dbReference>
<evidence type="ECO:0000313" key="1">
    <source>
        <dbReference type="EMBL" id="MFC4986837.1"/>
    </source>
</evidence>
<evidence type="ECO:0000313" key="2">
    <source>
        <dbReference type="Proteomes" id="UP001595925"/>
    </source>
</evidence>
<dbReference type="EMBL" id="JBHSJG010000010">
    <property type="protein sequence ID" value="MFC4986837.1"/>
    <property type="molecule type" value="Genomic_DNA"/>
</dbReference>
<dbReference type="RefSeq" id="WP_224829668.1">
    <property type="nucleotide sequence ID" value="NZ_JAIVEF010000024.1"/>
</dbReference>
<comment type="caution">
    <text evidence="1">The sequence shown here is derived from an EMBL/GenBank/DDBJ whole genome shotgun (WGS) entry which is preliminary data.</text>
</comment>
<sequence>MDSSAAIGGVAALPGCTASDGLDVVLDYFVSTGSKPDMIPEDARDHDGQDGYEWVVVEIAVDESELNMEDMWFNSRIETEDGYHDLDRASGEIPERI</sequence>
<reference evidence="1 2" key="1">
    <citation type="journal article" date="2019" name="Int. J. Syst. Evol. Microbiol.">
        <title>The Global Catalogue of Microorganisms (GCM) 10K type strain sequencing project: providing services to taxonomists for standard genome sequencing and annotation.</title>
        <authorList>
            <consortium name="The Broad Institute Genomics Platform"/>
            <consortium name="The Broad Institute Genome Sequencing Center for Infectious Disease"/>
            <person name="Wu L."/>
            <person name="Ma J."/>
        </authorList>
    </citation>
    <scope>NUCLEOTIDE SEQUENCE [LARGE SCALE GENOMIC DNA]</scope>
    <source>
        <strain evidence="1 2">CGMCC 1.15824</strain>
    </source>
</reference>
<name>A0ABD5QB91_9EURY</name>
<gene>
    <name evidence="1" type="ORF">ACFPFO_03425</name>
</gene>
<dbReference type="AlphaFoldDB" id="A0ABD5QB91"/>
<protein>
    <submittedName>
        <fullName evidence="1">Uncharacterized protein</fullName>
    </submittedName>
</protein>
<organism evidence="1 2">
    <name type="scientific">Saliphagus infecundisoli</name>
    <dbReference type="NCBI Taxonomy" id="1849069"/>
    <lineage>
        <taxon>Archaea</taxon>
        <taxon>Methanobacteriati</taxon>
        <taxon>Methanobacteriota</taxon>
        <taxon>Stenosarchaea group</taxon>
        <taxon>Halobacteria</taxon>
        <taxon>Halobacteriales</taxon>
        <taxon>Natrialbaceae</taxon>
        <taxon>Saliphagus</taxon>
    </lineage>
</organism>
<keyword evidence="2" id="KW-1185">Reference proteome</keyword>